<dbReference type="PANTHER" id="PTHR43355">
    <property type="entry name" value="FLAVIN REDUCTASE (NADPH)"/>
    <property type="match status" value="1"/>
</dbReference>
<comment type="similarity">
    <text evidence="1">Belongs to the avfA family.</text>
</comment>
<dbReference type="AlphaFoldDB" id="A0AAD6TY54"/>
<evidence type="ECO:0000256" key="1">
    <source>
        <dbReference type="ARBA" id="ARBA00038376"/>
    </source>
</evidence>
<gene>
    <name evidence="3" type="ORF">B0H15DRAFT_1001280</name>
</gene>
<reference evidence="3" key="1">
    <citation type="submission" date="2023-03" db="EMBL/GenBank/DDBJ databases">
        <title>Massive genome expansion in bonnet fungi (Mycena s.s.) driven by repeated elements and novel gene families across ecological guilds.</title>
        <authorList>
            <consortium name="Lawrence Berkeley National Laboratory"/>
            <person name="Harder C.B."/>
            <person name="Miyauchi S."/>
            <person name="Viragh M."/>
            <person name="Kuo A."/>
            <person name="Thoen E."/>
            <person name="Andreopoulos B."/>
            <person name="Lu D."/>
            <person name="Skrede I."/>
            <person name="Drula E."/>
            <person name="Henrissat B."/>
            <person name="Morin E."/>
            <person name="Kohler A."/>
            <person name="Barry K."/>
            <person name="LaButti K."/>
            <person name="Morin E."/>
            <person name="Salamov A."/>
            <person name="Lipzen A."/>
            <person name="Mereny Z."/>
            <person name="Hegedus B."/>
            <person name="Baldrian P."/>
            <person name="Stursova M."/>
            <person name="Weitz H."/>
            <person name="Taylor A."/>
            <person name="Grigoriev I.V."/>
            <person name="Nagy L.G."/>
            <person name="Martin F."/>
            <person name="Kauserud H."/>
        </authorList>
    </citation>
    <scope>NUCLEOTIDE SEQUENCE</scope>
    <source>
        <strain evidence="3">CBHHK173m</strain>
    </source>
</reference>
<evidence type="ECO:0000259" key="2">
    <source>
        <dbReference type="Pfam" id="PF13460"/>
    </source>
</evidence>
<organism evidence="3 4">
    <name type="scientific">Mycena belliarum</name>
    <dbReference type="NCBI Taxonomy" id="1033014"/>
    <lineage>
        <taxon>Eukaryota</taxon>
        <taxon>Fungi</taxon>
        <taxon>Dikarya</taxon>
        <taxon>Basidiomycota</taxon>
        <taxon>Agaricomycotina</taxon>
        <taxon>Agaricomycetes</taxon>
        <taxon>Agaricomycetidae</taxon>
        <taxon>Agaricales</taxon>
        <taxon>Marasmiineae</taxon>
        <taxon>Mycenaceae</taxon>
        <taxon>Mycena</taxon>
    </lineage>
</organism>
<protein>
    <recommendedName>
        <fullName evidence="2">NAD(P)-binding domain-containing protein</fullName>
    </recommendedName>
</protein>
<dbReference type="Pfam" id="PF13460">
    <property type="entry name" value="NAD_binding_10"/>
    <property type="match status" value="1"/>
</dbReference>
<comment type="caution">
    <text evidence="3">The sequence shown here is derived from an EMBL/GenBank/DDBJ whole genome shotgun (WGS) entry which is preliminary data.</text>
</comment>
<dbReference type="Proteomes" id="UP001222325">
    <property type="component" value="Unassembled WGS sequence"/>
</dbReference>
<proteinExistence type="inferred from homology"/>
<name>A0AAD6TY54_9AGAR</name>
<accession>A0AAD6TY54</accession>
<feature type="domain" description="NAD(P)-binding" evidence="2">
    <location>
        <begin position="90"/>
        <end position="290"/>
    </location>
</feature>
<evidence type="ECO:0000313" key="3">
    <source>
        <dbReference type="EMBL" id="KAJ7078438.1"/>
    </source>
</evidence>
<sequence>MFENGRVLDIFPIYNSCNLSQTRVSVRSSREIPNLGSTARWPGIAEAGRETAFPTSALNDKKNVASLINLALGPFAQEFSPAVMRLLIFGATGLMGVLLAREYLAVYPACTLILYLRTPSKLPPDIAANPLVIPIQGELDETHNIARAMEGVDAVVAALGPTSRKGPLYPPDTPIAAAYARILGAMRAHGVRRLIALTTPAARDPADRFALLPALQRAACAAFAPDVARDVRAVAAVVRAQEDIDWTLVRVAGSGAARGRRAVVAGYVGDGKTGAVAGREGAAAFIIRELEGRQWVRKAPVLSTR</sequence>
<dbReference type="GO" id="GO:0042602">
    <property type="term" value="F:riboflavin reductase (NADPH) activity"/>
    <property type="evidence" value="ECO:0007669"/>
    <property type="project" value="TreeGrafter"/>
</dbReference>
<evidence type="ECO:0000313" key="4">
    <source>
        <dbReference type="Proteomes" id="UP001222325"/>
    </source>
</evidence>
<dbReference type="InterPro" id="IPR016040">
    <property type="entry name" value="NAD(P)-bd_dom"/>
</dbReference>
<dbReference type="SUPFAM" id="SSF51735">
    <property type="entry name" value="NAD(P)-binding Rossmann-fold domains"/>
    <property type="match status" value="1"/>
</dbReference>
<dbReference type="InterPro" id="IPR051606">
    <property type="entry name" value="Polyketide_Oxido-like"/>
</dbReference>
<dbReference type="EMBL" id="JARJCN010000066">
    <property type="protein sequence ID" value="KAJ7078438.1"/>
    <property type="molecule type" value="Genomic_DNA"/>
</dbReference>
<keyword evidence="4" id="KW-1185">Reference proteome</keyword>
<dbReference type="InterPro" id="IPR036291">
    <property type="entry name" value="NAD(P)-bd_dom_sf"/>
</dbReference>
<dbReference type="PANTHER" id="PTHR43355:SF2">
    <property type="entry name" value="FLAVIN REDUCTASE (NADPH)"/>
    <property type="match status" value="1"/>
</dbReference>
<dbReference type="Gene3D" id="3.40.50.720">
    <property type="entry name" value="NAD(P)-binding Rossmann-like Domain"/>
    <property type="match status" value="1"/>
</dbReference>
<dbReference type="GO" id="GO:0004074">
    <property type="term" value="F:biliverdin reductase [NAD(P)H] activity"/>
    <property type="evidence" value="ECO:0007669"/>
    <property type="project" value="TreeGrafter"/>
</dbReference>